<dbReference type="AlphaFoldDB" id="A0A8I2YDR1"/>
<evidence type="ECO:0000313" key="2">
    <source>
        <dbReference type="Proteomes" id="UP000683000"/>
    </source>
</evidence>
<dbReference type="EMBL" id="JAGFBS010000058">
    <property type="protein sequence ID" value="KAG6370031.1"/>
    <property type="molecule type" value="Genomic_DNA"/>
</dbReference>
<reference evidence="1" key="1">
    <citation type="submission" date="2021-03" db="EMBL/GenBank/DDBJ databases">
        <title>Evolutionary innovations through gain and loss of genes in the ectomycorrhizal Boletales.</title>
        <authorList>
            <person name="Wu G."/>
            <person name="Miyauchi S."/>
            <person name="Morin E."/>
            <person name="Yang Z.-L."/>
            <person name="Xu J."/>
            <person name="Martin F.M."/>
        </authorList>
    </citation>
    <scope>NUCLEOTIDE SEQUENCE</scope>
    <source>
        <strain evidence="1">BR01</strain>
    </source>
</reference>
<keyword evidence="2" id="KW-1185">Reference proteome</keyword>
<protein>
    <submittedName>
        <fullName evidence="1">Uncharacterized protein</fullName>
    </submittedName>
</protein>
<comment type="caution">
    <text evidence="1">The sequence shown here is derived from an EMBL/GenBank/DDBJ whole genome shotgun (WGS) entry which is preliminary data.</text>
</comment>
<name>A0A8I2YDR1_9AGAM</name>
<accession>A0A8I2YDR1</accession>
<proteinExistence type="predicted"/>
<organism evidence="1 2">
    <name type="scientific">Boletus reticuloceps</name>
    <dbReference type="NCBI Taxonomy" id="495285"/>
    <lineage>
        <taxon>Eukaryota</taxon>
        <taxon>Fungi</taxon>
        <taxon>Dikarya</taxon>
        <taxon>Basidiomycota</taxon>
        <taxon>Agaricomycotina</taxon>
        <taxon>Agaricomycetes</taxon>
        <taxon>Agaricomycetidae</taxon>
        <taxon>Boletales</taxon>
        <taxon>Boletineae</taxon>
        <taxon>Boletaceae</taxon>
        <taxon>Boletoideae</taxon>
        <taxon>Boletus</taxon>
    </lineage>
</organism>
<sequence>MHGATQTLQQEADRHRTLAIERDKLLQEIRRLPGFERFLLPKDFSQLRTSAHSGPVVILNAAERRCDALIVLADVDHVIHVPLPGFDFQWAARLQNTLRALLGHARITCFDDRKGKLATGGGGNWESLLSTLWNGIVKPVLDALAFSVRAVMSL</sequence>
<dbReference type="Proteomes" id="UP000683000">
    <property type="component" value="Unassembled WGS sequence"/>
</dbReference>
<gene>
    <name evidence="1" type="ORF">JVT61DRAFT_12550</name>
</gene>
<evidence type="ECO:0000313" key="1">
    <source>
        <dbReference type="EMBL" id="KAG6370031.1"/>
    </source>
</evidence>
<dbReference type="OrthoDB" id="3256777at2759"/>